<keyword evidence="2" id="KW-1185">Reference proteome</keyword>
<dbReference type="Proteomes" id="UP000299102">
    <property type="component" value="Unassembled WGS sequence"/>
</dbReference>
<protein>
    <submittedName>
        <fullName evidence="1">Uncharacterized protein</fullName>
    </submittedName>
</protein>
<accession>A0A4C1YN74</accession>
<dbReference type="EMBL" id="BGZK01001263">
    <property type="protein sequence ID" value="GBP75805.1"/>
    <property type="molecule type" value="Genomic_DNA"/>
</dbReference>
<evidence type="ECO:0000313" key="2">
    <source>
        <dbReference type="Proteomes" id="UP000299102"/>
    </source>
</evidence>
<proteinExistence type="predicted"/>
<gene>
    <name evidence="1" type="ORF">EVAR_15054_1</name>
</gene>
<name>A0A4C1YN74_EUMVA</name>
<reference evidence="1 2" key="1">
    <citation type="journal article" date="2019" name="Commun. Biol.">
        <title>The bagworm genome reveals a unique fibroin gene that provides high tensile strength.</title>
        <authorList>
            <person name="Kono N."/>
            <person name="Nakamura H."/>
            <person name="Ohtoshi R."/>
            <person name="Tomita M."/>
            <person name="Numata K."/>
            <person name="Arakawa K."/>
        </authorList>
    </citation>
    <scope>NUCLEOTIDE SEQUENCE [LARGE SCALE GENOMIC DNA]</scope>
</reference>
<sequence length="123" mass="14331">MSVRLSLLPPPSIVFPPPLPPFLHHSFSHTPNLSPFVVGLRVPMRERSRVHVCMCVYETEEQMDGQRMLNNRVPLSPFMYRTSKEGVEVVWPEGEVKMVFEWKEYVEVDGRKKSIERMYAIKG</sequence>
<comment type="caution">
    <text evidence="1">The sequence shown here is derived from an EMBL/GenBank/DDBJ whole genome shotgun (WGS) entry which is preliminary data.</text>
</comment>
<organism evidence="1 2">
    <name type="scientific">Eumeta variegata</name>
    <name type="common">Bagworm moth</name>
    <name type="synonym">Eumeta japonica</name>
    <dbReference type="NCBI Taxonomy" id="151549"/>
    <lineage>
        <taxon>Eukaryota</taxon>
        <taxon>Metazoa</taxon>
        <taxon>Ecdysozoa</taxon>
        <taxon>Arthropoda</taxon>
        <taxon>Hexapoda</taxon>
        <taxon>Insecta</taxon>
        <taxon>Pterygota</taxon>
        <taxon>Neoptera</taxon>
        <taxon>Endopterygota</taxon>
        <taxon>Lepidoptera</taxon>
        <taxon>Glossata</taxon>
        <taxon>Ditrysia</taxon>
        <taxon>Tineoidea</taxon>
        <taxon>Psychidae</taxon>
        <taxon>Oiketicinae</taxon>
        <taxon>Eumeta</taxon>
    </lineage>
</organism>
<dbReference type="AlphaFoldDB" id="A0A4C1YN74"/>
<evidence type="ECO:0000313" key="1">
    <source>
        <dbReference type="EMBL" id="GBP75805.1"/>
    </source>
</evidence>